<comment type="caution">
    <text evidence="1">The sequence shown here is derived from an EMBL/GenBank/DDBJ whole genome shotgun (WGS) entry which is preliminary data.</text>
</comment>
<dbReference type="RefSeq" id="WP_381240231.1">
    <property type="nucleotide sequence ID" value="NZ_JBHSKH010000080.1"/>
</dbReference>
<evidence type="ECO:0000313" key="2">
    <source>
        <dbReference type="Proteomes" id="UP001597058"/>
    </source>
</evidence>
<accession>A0ABW3XKE4</accession>
<organism evidence="1 2">
    <name type="scientific">Streptomyces kaempferi</name>
    <dbReference type="NCBI Taxonomy" id="333725"/>
    <lineage>
        <taxon>Bacteria</taxon>
        <taxon>Bacillati</taxon>
        <taxon>Actinomycetota</taxon>
        <taxon>Actinomycetes</taxon>
        <taxon>Kitasatosporales</taxon>
        <taxon>Streptomycetaceae</taxon>
        <taxon>Streptomyces</taxon>
    </lineage>
</organism>
<dbReference type="InterPro" id="IPR006748">
    <property type="entry name" value="NH2Glyco/OHUrea_AB-resist_kin"/>
</dbReference>
<proteinExistence type="predicted"/>
<dbReference type="Pfam" id="PF04655">
    <property type="entry name" value="APH_6_hur"/>
    <property type="match status" value="1"/>
</dbReference>
<evidence type="ECO:0000313" key="1">
    <source>
        <dbReference type="EMBL" id="MFD1308683.1"/>
    </source>
</evidence>
<dbReference type="Proteomes" id="UP001597058">
    <property type="component" value="Unassembled WGS sequence"/>
</dbReference>
<dbReference type="EMBL" id="JBHTMM010000029">
    <property type="protein sequence ID" value="MFD1308683.1"/>
    <property type="molecule type" value="Genomic_DNA"/>
</dbReference>
<sequence>MGGRSPARRVGRVIEVPDALAASQRRYNGAAGRAFVAALPRRAARFLDRWELRLDGPSMHGMTALVLPVRRADNTPAVLKLQFLDEESAGEPLALRAWAGGGAVRLLDHDRATGTLLLERLDHTRMLTHLPDTREAALVIARLLARLTAVAAPEGVRRLGDVAADMLERVPGALRRIPDPSDRRLVEDCAAAVREVVTEPGDRLLHWDLHYDNVLRGLHHDNVHDDAHDNAHDHDGDRVAARAPWVAIDPKPLAGDPGFELCPALCNRFEPGEIRRRFDAMTDVMGLERARARAWTLGRVLQNTLWEIEVGRPLEPVRLEVARRLREVS</sequence>
<dbReference type="SUPFAM" id="SSF56112">
    <property type="entry name" value="Protein kinase-like (PK-like)"/>
    <property type="match status" value="1"/>
</dbReference>
<reference evidence="2" key="1">
    <citation type="journal article" date="2019" name="Int. J. Syst. Evol. Microbiol.">
        <title>The Global Catalogue of Microorganisms (GCM) 10K type strain sequencing project: providing services to taxonomists for standard genome sequencing and annotation.</title>
        <authorList>
            <consortium name="The Broad Institute Genomics Platform"/>
            <consortium name="The Broad Institute Genome Sequencing Center for Infectious Disease"/>
            <person name="Wu L."/>
            <person name="Ma J."/>
        </authorList>
    </citation>
    <scope>NUCLEOTIDE SEQUENCE [LARGE SCALE GENOMIC DNA]</scope>
    <source>
        <strain evidence="2">CGMCC 4.7020</strain>
    </source>
</reference>
<name>A0ABW3XKE4_9ACTN</name>
<gene>
    <name evidence="1" type="ORF">ACFQ5X_22860</name>
</gene>
<protein>
    <submittedName>
        <fullName evidence="1">Aminoglycoside phosphotransferase family protein</fullName>
    </submittedName>
</protein>
<keyword evidence="2" id="KW-1185">Reference proteome</keyword>
<dbReference type="InterPro" id="IPR011009">
    <property type="entry name" value="Kinase-like_dom_sf"/>
</dbReference>